<organism evidence="2 3">
    <name type="scientific">Protopolystoma xenopodis</name>
    <dbReference type="NCBI Taxonomy" id="117903"/>
    <lineage>
        <taxon>Eukaryota</taxon>
        <taxon>Metazoa</taxon>
        <taxon>Spiralia</taxon>
        <taxon>Lophotrochozoa</taxon>
        <taxon>Platyhelminthes</taxon>
        <taxon>Monogenea</taxon>
        <taxon>Polyopisthocotylea</taxon>
        <taxon>Polystomatidea</taxon>
        <taxon>Polystomatidae</taxon>
        <taxon>Protopolystoma</taxon>
    </lineage>
</organism>
<feature type="region of interest" description="Disordered" evidence="1">
    <location>
        <begin position="45"/>
        <end position="97"/>
    </location>
</feature>
<dbReference type="EMBL" id="CAAALY010246174">
    <property type="protein sequence ID" value="VEL33659.1"/>
    <property type="molecule type" value="Genomic_DNA"/>
</dbReference>
<comment type="caution">
    <text evidence="2">The sequence shown here is derived from an EMBL/GenBank/DDBJ whole genome shotgun (WGS) entry which is preliminary data.</text>
</comment>
<evidence type="ECO:0000313" key="3">
    <source>
        <dbReference type="Proteomes" id="UP000784294"/>
    </source>
</evidence>
<dbReference type="AlphaFoldDB" id="A0A448XCX7"/>
<sequence>MLYRLSRINRQAWVGPSSTGEPFQHVAAQLELDPPLRLPRLPGPTRLGQLRRDGQGDRKQNGLLLGFPRASDAPRRLGRLAGGAGGGTECRPDRNARTRPGFTCARFAQILHQPSGHDLGQEQAPTKTLRPSARRLRWRLTNRRPAPRTQALRSRAVVVLGRRFNSTRQHLRLGARRVTDRVRPTAQLGPLESETSPSVHSHHMQLCYNLCPPKK</sequence>
<evidence type="ECO:0000256" key="1">
    <source>
        <dbReference type="SAM" id="MobiDB-lite"/>
    </source>
</evidence>
<dbReference type="Proteomes" id="UP000784294">
    <property type="component" value="Unassembled WGS sequence"/>
</dbReference>
<reference evidence="2" key="1">
    <citation type="submission" date="2018-11" db="EMBL/GenBank/DDBJ databases">
        <authorList>
            <consortium name="Pathogen Informatics"/>
        </authorList>
    </citation>
    <scope>NUCLEOTIDE SEQUENCE</scope>
</reference>
<proteinExistence type="predicted"/>
<accession>A0A448XCX7</accession>
<name>A0A448XCX7_9PLAT</name>
<gene>
    <name evidence="2" type="ORF">PXEA_LOCUS27099</name>
</gene>
<feature type="compositionally biased region" description="Basic and acidic residues" evidence="1">
    <location>
        <begin position="50"/>
        <end position="60"/>
    </location>
</feature>
<evidence type="ECO:0000313" key="2">
    <source>
        <dbReference type="EMBL" id="VEL33659.1"/>
    </source>
</evidence>
<keyword evidence="3" id="KW-1185">Reference proteome</keyword>
<protein>
    <submittedName>
        <fullName evidence="2">Uncharacterized protein</fullName>
    </submittedName>
</protein>